<keyword evidence="1" id="KW-0285">Flavoprotein</keyword>
<dbReference type="Pfam" id="PF07992">
    <property type="entry name" value="Pyr_redox_2"/>
    <property type="match status" value="1"/>
</dbReference>
<evidence type="ECO:0000313" key="6">
    <source>
        <dbReference type="Proteomes" id="UP000676079"/>
    </source>
</evidence>
<keyword evidence="2" id="KW-0560">Oxidoreductase</keyword>
<comment type="catalytic activity">
    <reaction evidence="3">
        <text>[thioredoxin]-dithiol + NADP(+) = [thioredoxin]-disulfide + NADPH + H(+)</text>
        <dbReference type="Rhea" id="RHEA:20345"/>
        <dbReference type="Rhea" id="RHEA-COMP:10698"/>
        <dbReference type="Rhea" id="RHEA-COMP:10700"/>
        <dbReference type="ChEBI" id="CHEBI:15378"/>
        <dbReference type="ChEBI" id="CHEBI:29950"/>
        <dbReference type="ChEBI" id="CHEBI:50058"/>
        <dbReference type="ChEBI" id="CHEBI:57783"/>
        <dbReference type="ChEBI" id="CHEBI:58349"/>
        <dbReference type="EC" id="1.8.1.9"/>
    </reaction>
</comment>
<keyword evidence="6" id="KW-1185">Reference proteome</keyword>
<evidence type="ECO:0000256" key="2">
    <source>
        <dbReference type="ARBA" id="ARBA00023002"/>
    </source>
</evidence>
<evidence type="ECO:0000259" key="4">
    <source>
        <dbReference type="Pfam" id="PF07992"/>
    </source>
</evidence>
<dbReference type="PANTHER" id="PTHR48105">
    <property type="entry name" value="THIOREDOXIN REDUCTASE 1-RELATED-RELATED"/>
    <property type="match status" value="1"/>
</dbReference>
<dbReference type="RefSeq" id="WP_220559739.1">
    <property type="nucleotide sequence ID" value="NZ_CP074133.1"/>
</dbReference>
<evidence type="ECO:0000313" key="5">
    <source>
        <dbReference type="EMBL" id="QUX24330.1"/>
    </source>
</evidence>
<protein>
    <submittedName>
        <fullName evidence="5">NAD(P)/FAD-dependent oxidoreductase</fullName>
    </submittedName>
</protein>
<dbReference type="InterPro" id="IPR023753">
    <property type="entry name" value="FAD/NAD-binding_dom"/>
</dbReference>
<sequence length="621" mass="66971">MSEEKLVVVLSDPDRQRLGALRETLDDRLGNDARLITTPDLDRAREALRALPSEASAEPPQVVVVADEDAVAGETGRTALSALGDAPDEAGVAETLLLTARPPAPDGIGDVTPEYLAALRDEPVALLHRPSETEDLALRLTRRLLPEPVPEYPLVVVFGDRLSPRAHRTKRFLALNRINHLAFPSGTPTDEIRVLIEWGSGHHTVHADPSLTTLAKELGLFQRGGEGQRFDLVVTGGGPAGLAGAVSSAAMGFSTLVLEDDAPGGQAGTGINRIENYLGFPGGISAPSLIRRALSQVVRSRYTYWMPTVTATALEREILTVDLGQGNVRLKRYRVHWRDQDGATGTYSAGMVLPACGRRPRRIGAQDEEKYVDRGLYYDALPGDADLLRPGPGGARKKVVIVGGGDTAERAAVLFSAVADVILVVRSDLSMGGPLREEVEALATEKKVTLYKEWTVREFVAGEIRPFSHVVIRPTRSATPTKAIPADFVFALIGGVPATEWLRPPDGRNPNAARVARDGNGFVLTEQIPWPYPRKYKPNGEEDPDTENQKPKVLAFQTTEEGLFAADDVRAASVQRIAQAAGEGAAATVSMDAHLRRGDNAGLVLGDTVSKAYRYYRRAGK</sequence>
<dbReference type="PRINTS" id="PR00469">
    <property type="entry name" value="PNDRDTASEII"/>
</dbReference>
<dbReference type="EMBL" id="CP074133">
    <property type="protein sequence ID" value="QUX24330.1"/>
    <property type="molecule type" value="Genomic_DNA"/>
</dbReference>
<name>A0ABX8BQ13_9ACTN</name>
<dbReference type="Gene3D" id="3.50.50.60">
    <property type="entry name" value="FAD/NAD(P)-binding domain"/>
    <property type="match status" value="2"/>
</dbReference>
<dbReference type="Proteomes" id="UP000676079">
    <property type="component" value="Chromosome"/>
</dbReference>
<proteinExistence type="predicted"/>
<reference evidence="5 6" key="1">
    <citation type="submission" date="2021-05" db="EMBL/GenBank/DDBJ databases">
        <title>Direct Submission.</title>
        <authorList>
            <person name="Li K."/>
            <person name="Gao J."/>
        </authorList>
    </citation>
    <scope>NUCLEOTIDE SEQUENCE [LARGE SCALE GENOMIC DNA]</scope>
    <source>
        <strain evidence="5 6">Mg02</strain>
    </source>
</reference>
<evidence type="ECO:0000256" key="1">
    <source>
        <dbReference type="ARBA" id="ARBA00022630"/>
    </source>
</evidence>
<dbReference type="PRINTS" id="PR00368">
    <property type="entry name" value="FADPNR"/>
</dbReference>
<evidence type="ECO:0000256" key="3">
    <source>
        <dbReference type="ARBA" id="ARBA00048132"/>
    </source>
</evidence>
<accession>A0ABX8BQ13</accession>
<dbReference type="InterPro" id="IPR050097">
    <property type="entry name" value="Ferredoxin-NADP_redctase_2"/>
</dbReference>
<organism evidence="5 6">
    <name type="scientific">Nocardiopsis changdeensis</name>
    <dbReference type="NCBI Taxonomy" id="2831969"/>
    <lineage>
        <taxon>Bacteria</taxon>
        <taxon>Bacillati</taxon>
        <taxon>Actinomycetota</taxon>
        <taxon>Actinomycetes</taxon>
        <taxon>Streptosporangiales</taxon>
        <taxon>Nocardiopsidaceae</taxon>
        <taxon>Nocardiopsis</taxon>
    </lineage>
</organism>
<gene>
    <name evidence="5" type="ORF">KGD84_08640</name>
</gene>
<dbReference type="InterPro" id="IPR036188">
    <property type="entry name" value="FAD/NAD-bd_sf"/>
</dbReference>
<feature type="domain" description="FAD/NAD(P)-binding" evidence="4">
    <location>
        <begin position="230"/>
        <end position="523"/>
    </location>
</feature>
<dbReference type="SUPFAM" id="SSF51905">
    <property type="entry name" value="FAD/NAD(P)-binding domain"/>
    <property type="match status" value="1"/>
</dbReference>